<dbReference type="Proteomes" id="UP000016568">
    <property type="component" value="Unassembled WGS sequence"/>
</dbReference>
<accession>U3A7X5</accession>
<reference evidence="1 2" key="1">
    <citation type="submission" date="2013-09" db="EMBL/GenBank/DDBJ databases">
        <title>Whole genome shotgun sequence of Novosphingobium tardaugens NBRC 16725.</title>
        <authorList>
            <person name="Isaki S."/>
            <person name="Hosoyama A."/>
            <person name="Tsuchikane K."/>
            <person name="Katsumata H."/>
            <person name="Ando Y."/>
            <person name="Yamazaki S."/>
            <person name="Fujita N."/>
        </authorList>
    </citation>
    <scope>NUCLEOTIDE SEQUENCE [LARGE SCALE GENOMIC DNA]</scope>
    <source>
        <strain evidence="1 2">NBRC 16725</strain>
    </source>
</reference>
<keyword evidence="2" id="KW-1185">Reference proteome</keyword>
<name>U3A7X5_9SPHN</name>
<dbReference type="AlphaFoldDB" id="U3A7X5"/>
<organism evidence="1 2">
    <name type="scientific">Caenibius tardaugens NBRC 16725</name>
    <dbReference type="NCBI Taxonomy" id="1219035"/>
    <lineage>
        <taxon>Bacteria</taxon>
        <taxon>Pseudomonadati</taxon>
        <taxon>Pseudomonadota</taxon>
        <taxon>Alphaproteobacteria</taxon>
        <taxon>Sphingomonadales</taxon>
        <taxon>Erythrobacteraceae</taxon>
        <taxon>Caenibius</taxon>
    </lineage>
</organism>
<sequence>MSLAEASFLRQTASLYVDRAHGRTVFEDICNPASRCELVVRRYFNPIDAHPSDKIGKGRTTIRPIWFPMQVAIGQCESISVFSSDIRDAGLHPRYAFSRRTYNGYELTCQATRRQLDLETSNGHSVLEVGRRMEEVRDKMLPLSIAWKPRSDIAQCWANPVKAVNSL</sequence>
<gene>
    <name evidence="1" type="ORF">NT2_12_01015</name>
</gene>
<dbReference type="Gene3D" id="3.90.25.10">
    <property type="entry name" value="UDP-galactose 4-epimerase, domain 1"/>
    <property type="match status" value="1"/>
</dbReference>
<dbReference type="eggNOG" id="COG1087">
    <property type="taxonomic scope" value="Bacteria"/>
</dbReference>
<dbReference type="Gene3D" id="3.40.50.720">
    <property type="entry name" value="NAD(P)-binding Rossmann-like Domain"/>
    <property type="match status" value="1"/>
</dbReference>
<proteinExistence type="predicted"/>
<comment type="caution">
    <text evidence="1">The sequence shown here is derived from an EMBL/GenBank/DDBJ whole genome shotgun (WGS) entry which is preliminary data.</text>
</comment>
<protein>
    <submittedName>
        <fullName evidence="1">Uncharacterized protein</fullName>
    </submittedName>
</protein>
<evidence type="ECO:0000313" key="1">
    <source>
        <dbReference type="EMBL" id="GAD50838.1"/>
    </source>
</evidence>
<dbReference type="EMBL" id="BASZ01000012">
    <property type="protein sequence ID" value="GAD50838.1"/>
    <property type="molecule type" value="Genomic_DNA"/>
</dbReference>
<evidence type="ECO:0000313" key="2">
    <source>
        <dbReference type="Proteomes" id="UP000016568"/>
    </source>
</evidence>